<evidence type="ECO:0000313" key="2">
    <source>
        <dbReference type="Proteomes" id="UP001055811"/>
    </source>
</evidence>
<protein>
    <submittedName>
        <fullName evidence="1">Uncharacterized protein</fullName>
    </submittedName>
</protein>
<reference evidence="2" key="1">
    <citation type="journal article" date="2022" name="Mol. Ecol. Resour.">
        <title>The genomes of chicory, endive, great burdock and yacon provide insights into Asteraceae palaeo-polyploidization history and plant inulin production.</title>
        <authorList>
            <person name="Fan W."/>
            <person name="Wang S."/>
            <person name="Wang H."/>
            <person name="Wang A."/>
            <person name="Jiang F."/>
            <person name="Liu H."/>
            <person name="Zhao H."/>
            <person name="Xu D."/>
            <person name="Zhang Y."/>
        </authorList>
    </citation>
    <scope>NUCLEOTIDE SEQUENCE [LARGE SCALE GENOMIC DNA]</scope>
    <source>
        <strain evidence="2">cv. Punajuju</strain>
    </source>
</reference>
<evidence type="ECO:0000313" key="1">
    <source>
        <dbReference type="EMBL" id="KAI3790843.1"/>
    </source>
</evidence>
<sequence length="79" mass="8786">MESVAASKASGVDIFGFRFVEDALVEDWVKQLEEVSGSQDMESTVQTMMQQVLSEEVVDDPINKLEKDTPSGYKTINLN</sequence>
<organism evidence="1 2">
    <name type="scientific">Cichorium intybus</name>
    <name type="common">Chicory</name>
    <dbReference type="NCBI Taxonomy" id="13427"/>
    <lineage>
        <taxon>Eukaryota</taxon>
        <taxon>Viridiplantae</taxon>
        <taxon>Streptophyta</taxon>
        <taxon>Embryophyta</taxon>
        <taxon>Tracheophyta</taxon>
        <taxon>Spermatophyta</taxon>
        <taxon>Magnoliopsida</taxon>
        <taxon>eudicotyledons</taxon>
        <taxon>Gunneridae</taxon>
        <taxon>Pentapetalae</taxon>
        <taxon>asterids</taxon>
        <taxon>campanulids</taxon>
        <taxon>Asterales</taxon>
        <taxon>Asteraceae</taxon>
        <taxon>Cichorioideae</taxon>
        <taxon>Cichorieae</taxon>
        <taxon>Cichoriinae</taxon>
        <taxon>Cichorium</taxon>
    </lineage>
</organism>
<name>A0ACB9H5Y5_CICIN</name>
<comment type="caution">
    <text evidence="1">The sequence shown here is derived from an EMBL/GenBank/DDBJ whole genome shotgun (WGS) entry which is preliminary data.</text>
</comment>
<accession>A0ACB9H5Y5</accession>
<reference evidence="1 2" key="2">
    <citation type="journal article" date="2022" name="Mol. Ecol. Resour.">
        <title>The genomes of chicory, endive, great burdock and yacon provide insights into Asteraceae paleo-polyploidization history and plant inulin production.</title>
        <authorList>
            <person name="Fan W."/>
            <person name="Wang S."/>
            <person name="Wang H."/>
            <person name="Wang A."/>
            <person name="Jiang F."/>
            <person name="Liu H."/>
            <person name="Zhao H."/>
            <person name="Xu D."/>
            <person name="Zhang Y."/>
        </authorList>
    </citation>
    <scope>NUCLEOTIDE SEQUENCE [LARGE SCALE GENOMIC DNA]</scope>
    <source>
        <strain evidence="2">cv. Punajuju</strain>
        <tissue evidence="1">Leaves</tissue>
    </source>
</reference>
<dbReference type="EMBL" id="CM042009">
    <property type="protein sequence ID" value="KAI3790843.1"/>
    <property type="molecule type" value="Genomic_DNA"/>
</dbReference>
<dbReference type="Proteomes" id="UP001055811">
    <property type="component" value="Linkage Group LG01"/>
</dbReference>
<gene>
    <name evidence="1" type="ORF">L2E82_04210</name>
</gene>
<keyword evidence="2" id="KW-1185">Reference proteome</keyword>
<proteinExistence type="predicted"/>